<dbReference type="Proteomes" id="UP001257060">
    <property type="component" value="Unassembled WGS sequence"/>
</dbReference>
<organism evidence="2 3">
    <name type="scientific">Halogeometricum salsisoli</name>
    <dbReference type="NCBI Taxonomy" id="2950536"/>
    <lineage>
        <taxon>Archaea</taxon>
        <taxon>Methanobacteriati</taxon>
        <taxon>Methanobacteriota</taxon>
        <taxon>Stenosarchaea group</taxon>
        <taxon>Halobacteria</taxon>
        <taxon>Halobacteriales</taxon>
        <taxon>Haloferacaceae</taxon>
        <taxon>Halogeometricum</taxon>
    </lineage>
</organism>
<feature type="compositionally biased region" description="Basic and acidic residues" evidence="1">
    <location>
        <begin position="59"/>
        <end position="68"/>
    </location>
</feature>
<keyword evidence="3" id="KW-1185">Reference proteome</keyword>
<protein>
    <recommendedName>
        <fullName evidence="4">TRAM domain-containing protein</fullName>
    </recommendedName>
</protein>
<evidence type="ECO:0000313" key="2">
    <source>
        <dbReference type="EMBL" id="MDS0300894.1"/>
    </source>
</evidence>
<feature type="region of interest" description="Disordered" evidence="1">
    <location>
        <begin position="1"/>
        <end position="83"/>
    </location>
</feature>
<evidence type="ECO:0008006" key="4">
    <source>
        <dbReference type="Google" id="ProtNLM"/>
    </source>
</evidence>
<comment type="caution">
    <text evidence="2">The sequence shown here is derived from an EMBL/GenBank/DDBJ whole genome shotgun (WGS) entry which is preliminary data.</text>
</comment>
<dbReference type="RefSeq" id="WP_310925816.1">
    <property type="nucleotide sequence ID" value="NZ_JAMQOP010000005.1"/>
</dbReference>
<sequence length="141" mass="15634">MSRDNVDRYGYRHRKDSAYGMGESMPGDVGDSQGTFHDRAGNDNNVIINGKAQSYENYQRSKSEDSSKKKEHPMSSSADQFSKLDGEVVEVTVKRVSGSGNPIAKYQGIHVHVRNGKPGEQYEVKLNAKSGYFVGDIQITE</sequence>
<name>A0ABU2GL09_9EURY</name>
<feature type="compositionally biased region" description="Basic and acidic residues" evidence="1">
    <location>
        <begin position="1"/>
        <end position="10"/>
    </location>
</feature>
<reference evidence="2 3" key="1">
    <citation type="submission" date="2022-06" db="EMBL/GenBank/DDBJ databases">
        <title>Halogeometricum sp. a new haloarchaeum isolate from saline soil.</title>
        <authorList>
            <person name="Strakova D."/>
            <person name="Galisteo C."/>
            <person name="Sanchez-Porro C."/>
            <person name="Ventosa A."/>
        </authorList>
    </citation>
    <scope>NUCLEOTIDE SEQUENCE [LARGE SCALE GENOMIC DNA]</scope>
    <source>
        <strain evidence="2 3">S1BR25-6</strain>
    </source>
</reference>
<evidence type="ECO:0000313" key="3">
    <source>
        <dbReference type="Proteomes" id="UP001257060"/>
    </source>
</evidence>
<dbReference type="InterPro" id="IPR012340">
    <property type="entry name" value="NA-bd_OB-fold"/>
</dbReference>
<dbReference type="SUPFAM" id="SSF50249">
    <property type="entry name" value="Nucleic acid-binding proteins"/>
    <property type="match status" value="1"/>
</dbReference>
<gene>
    <name evidence="2" type="ORF">NDI76_19270</name>
</gene>
<proteinExistence type="predicted"/>
<accession>A0ABU2GL09</accession>
<dbReference type="EMBL" id="JAMQOP010000005">
    <property type="protein sequence ID" value="MDS0300894.1"/>
    <property type="molecule type" value="Genomic_DNA"/>
</dbReference>
<dbReference type="Gene3D" id="2.40.50.140">
    <property type="entry name" value="Nucleic acid-binding proteins"/>
    <property type="match status" value="1"/>
</dbReference>
<evidence type="ECO:0000256" key="1">
    <source>
        <dbReference type="SAM" id="MobiDB-lite"/>
    </source>
</evidence>
<feature type="compositionally biased region" description="Polar residues" evidence="1">
    <location>
        <begin position="42"/>
        <end position="58"/>
    </location>
</feature>